<dbReference type="Proteomes" id="UP001529510">
    <property type="component" value="Unassembled WGS sequence"/>
</dbReference>
<feature type="domain" description="Cilia- and flagella-associated protein 69 ARM repeats" evidence="2">
    <location>
        <begin position="2"/>
        <end position="93"/>
    </location>
</feature>
<accession>A0ABD0NZU7</accession>
<comment type="caution">
    <text evidence="3">The sequence shown here is derived from an EMBL/GenBank/DDBJ whole genome shotgun (WGS) entry which is preliminary data.</text>
</comment>
<evidence type="ECO:0000313" key="4">
    <source>
        <dbReference type="Proteomes" id="UP001529510"/>
    </source>
</evidence>
<feature type="domain" description="Cilia- and flagella-associated protein 69 ARM repeats" evidence="2">
    <location>
        <begin position="116"/>
        <end position="155"/>
    </location>
</feature>
<evidence type="ECO:0000256" key="1">
    <source>
        <dbReference type="SAM" id="MobiDB-lite"/>
    </source>
</evidence>
<organism evidence="3 4">
    <name type="scientific">Cirrhinus mrigala</name>
    <name type="common">Mrigala</name>
    <dbReference type="NCBI Taxonomy" id="683832"/>
    <lineage>
        <taxon>Eukaryota</taxon>
        <taxon>Metazoa</taxon>
        <taxon>Chordata</taxon>
        <taxon>Craniata</taxon>
        <taxon>Vertebrata</taxon>
        <taxon>Euteleostomi</taxon>
        <taxon>Actinopterygii</taxon>
        <taxon>Neopterygii</taxon>
        <taxon>Teleostei</taxon>
        <taxon>Ostariophysi</taxon>
        <taxon>Cypriniformes</taxon>
        <taxon>Cyprinidae</taxon>
        <taxon>Labeoninae</taxon>
        <taxon>Labeonini</taxon>
        <taxon>Cirrhinus</taxon>
    </lineage>
</organism>
<dbReference type="AlphaFoldDB" id="A0ABD0NZU7"/>
<protein>
    <recommendedName>
        <fullName evidence="2">Cilia- and flagella-associated protein 69 ARM repeats domain-containing protein</fullName>
    </recommendedName>
</protein>
<keyword evidence="4" id="KW-1185">Reference proteome</keyword>
<feature type="non-terminal residue" evidence="3">
    <location>
        <position position="155"/>
    </location>
</feature>
<name>A0ABD0NZU7_CIRMR</name>
<feature type="compositionally biased region" description="Gly residues" evidence="1">
    <location>
        <begin position="1"/>
        <end position="15"/>
    </location>
</feature>
<evidence type="ECO:0000313" key="3">
    <source>
        <dbReference type="EMBL" id="KAL0167393.1"/>
    </source>
</evidence>
<sequence length="155" mass="16774">SFSGRGHGFHGSGGRGGKKAQMRHCVRALRSVASAENEPLKQDLCDQGAVGQLLGVLRWFVGRPEEEDAVALEIQTDCQFVLSVLCEGDMHRKVRRVVLPSHGAVVRRLTSSACVQELFGSDGVEMLIQYLSLDAALIFSGLGHNKLLLSTVDCL</sequence>
<feature type="region of interest" description="Disordered" evidence="1">
    <location>
        <begin position="1"/>
        <end position="21"/>
    </location>
</feature>
<gene>
    <name evidence="3" type="ORF">M9458_039237</name>
</gene>
<reference evidence="3 4" key="1">
    <citation type="submission" date="2024-05" db="EMBL/GenBank/DDBJ databases">
        <title>Genome sequencing and assembly of Indian major carp, Cirrhinus mrigala (Hamilton, 1822).</title>
        <authorList>
            <person name="Mohindra V."/>
            <person name="Chowdhury L.M."/>
            <person name="Lal K."/>
            <person name="Jena J.K."/>
        </authorList>
    </citation>
    <scope>NUCLEOTIDE SEQUENCE [LARGE SCALE GENOMIC DNA]</scope>
    <source>
        <strain evidence="3">CM1030</strain>
        <tissue evidence="3">Blood</tissue>
    </source>
</reference>
<dbReference type="InterPro" id="IPR048732">
    <property type="entry name" value="CFA69"/>
</dbReference>
<proteinExistence type="predicted"/>
<evidence type="ECO:0000259" key="2">
    <source>
        <dbReference type="Pfam" id="PF21049"/>
    </source>
</evidence>
<feature type="non-terminal residue" evidence="3">
    <location>
        <position position="1"/>
    </location>
</feature>
<dbReference type="Pfam" id="PF21049">
    <property type="entry name" value="CFA69_ARM_rpt"/>
    <property type="match status" value="2"/>
</dbReference>
<dbReference type="InterPro" id="IPR048733">
    <property type="entry name" value="CFA69_ARM_dom"/>
</dbReference>
<dbReference type="PANTHER" id="PTHR14716">
    <property type="entry name" value="CILIA- AND FLAGELLA-ASSOCIATED PROTEIN 69"/>
    <property type="match status" value="1"/>
</dbReference>
<dbReference type="EMBL" id="JAMKFB020000019">
    <property type="protein sequence ID" value="KAL0167393.1"/>
    <property type="molecule type" value="Genomic_DNA"/>
</dbReference>
<dbReference type="PANTHER" id="PTHR14716:SF0">
    <property type="entry name" value="CILIA- AND FLAGELLA-ASSOCIATED PROTEIN 69"/>
    <property type="match status" value="1"/>
</dbReference>